<evidence type="ECO:0000256" key="3">
    <source>
        <dbReference type="ARBA" id="ARBA00013253"/>
    </source>
</evidence>
<keyword evidence="6" id="KW-0547">Nucleotide-binding</keyword>
<dbReference type="GO" id="GO:0016301">
    <property type="term" value="F:kinase activity"/>
    <property type="evidence" value="ECO:0007669"/>
    <property type="project" value="UniProtKB-KW"/>
</dbReference>
<dbReference type="PANTHER" id="PTHR43071:SF1">
    <property type="entry name" value="2-AMINO-4-HYDROXY-6-HYDROXYMETHYLDIHYDROPTERIDINE PYROPHOSPHOKINASE"/>
    <property type="match status" value="1"/>
</dbReference>
<comment type="function">
    <text evidence="10">Catalyzes the transfer of pyrophosphate from adenosine triphosphate (ATP) to 6-hydroxymethyl-7,8-dihydropterin, an enzymatic step in folate biosynthesis pathway.</text>
</comment>
<protein>
    <recommendedName>
        <fullName evidence="4">2-amino-4-hydroxy-6-hydroxymethyldihydropteridine pyrophosphokinase</fullName>
        <ecNumber evidence="3">2.7.6.3</ecNumber>
    </recommendedName>
    <alternativeName>
        <fullName evidence="11">6-hydroxymethyl-7,8-dihydropterin pyrophosphokinase</fullName>
    </alternativeName>
    <alternativeName>
        <fullName evidence="12">7,8-dihydro-6-hydroxymethylpterin-pyrophosphokinase</fullName>
    </alternativeName>
</protein>
<sequence length="378" mass="44205">MKSQNQVVLSLGTNQGNRLENIEKSIELIHQEVGTVIKTSKLYETPSWGFDSDAFYNCALVLHTFLSANAILTKILSIEKQLGRIRNTTQEYQSRIIDIDLITFNEEIIDSEDLQVPHPLLQNRNFVLLPMLDLNLNWIHPVLHKKTAELFEISPDESVCTPVQNLKKPLDEIPLEQFNYIAFEGNIGAGKTTLATKIAEDFNAKTVLERFADNPFLPKFYEDQNRYAFPLEMSFLADRYKQLSDDLAQFDLFKDFIVADYHIFKSLIFAKVTLQEDEFRLYKTMFDIVYREMPKPDLYVYLYQNTERLLENIKKRGRSYEQNIPADYLDKINGGYLDYIKTQTNLNVLIIDVSDRDFVKNQEDYLYILDEIRRKISN</sequence>
<dbReference type="Pfam" id="PF01712">
    <property type="entry name" value="dNK"/>
    <property type="match status" value="1"/>
</dbReference>
<keyword evidence="7 15" id="KW-0418">Kinase</keyword>
<dbReference type="OrthoDB" id="9776634at2"/>
<dbReference type="UniPathway" id="UPA00077">
    <property type="reaction ID" value="UER00155"/>
</dbReference>
<evidence type="ECO:0000256" key="2">
    <source>
        <dbReference type="ARBA" id="ARBA00005810"/>
    </source>
</evidence>
<dbReference type="Gene3D" id="3.30.70.560">
    <property type="entry name" value="7,8-Dihydro-6-hydroxymethylpterin-pyrophosphokinase HPPK"/>
    <property type="match status" value="1"/>
</dbReference>
<dbReference type="SUPFAM" id="SSF52540">
    <property type="entry name" value="P-loop containing nucleoside triphosphate hydrolases"/>
    <property type="match status" value="1"/>
</dbReference>
<name>A0A2S5AG00_9FLAO</name>
<dbReference type="EMBL" id="PQVG01000001">
    <property type="protein sequence ID" value="POY41500.1"/>
    <property type="molecule type" value="Genomic_DNA"/>
</dbReference>
<dbReference type="GO" id="GO:0005524">
    <property type="term" value="F:ATP binding"/>
    <property type="evidence" value="ECO:0007669"/>
    <property type="project" value="UniProtKB-KW"/>
</dbReference>
<dbReference type="GO" id="GO:0003848">
    <property type="term" value="F:2-amino-4-hydroxy-6-hydroxymethyldihydropteridine diphosphokinase activity"/>
    <property type="evidence" value="ECO:0007669"/>
    <property type="project" value="UniProtKB-EC"/>
</dbReference>
<evidence type="ECO:0000256" key="4">
    <source>
        <dbReference type="ARBA" id="ARBA00016218"/>
    </source>
</evidence>
<dbReference type="EC" id="2.7.6.3" evidence="3"/>
<gene>
    <name evidence="15" type="primary">folK</name>
    <name evidence="15" type="ORF">C3L50_03065</name>
</gene>
<feature type="domain" description="Deoxynucleoside kinase" evidence="14">
    <location>
        <begin position="181"/>
        <end position="374"/>
    </location>
</feature>
<keyword evidence="8" id="KW-0067">ATP-binding</keyword>
<evidence type="ECO:0000256" key="10">
    <source>
        <dbReference type="ARBA" id="ARBA00029409"/>
    </source>
</evidence>
<dbReference type="InterPro" id="IPR035907">
    <property type="entry name" value="Hppk_sf"/>
</dbReference>
<evidence type="ECO:0000313" key="15">
    <source>
        <dbReference type="EMBL" id="POY41500.1"/>
    </source>
</evidence>
<evidence type="ECO:0000256" key="11">
    <source>
        <dbReference type="ARBA" id="ARBA00029766"/>
    </source>
</evidence>
<comment type="similarity">
    <text evidence="2">Belongs to the HPPK family.</text>
</comment>
<evidence type="ECO:0000256" key="12">
    <source>
        <dbReference type="ARBA" id="ARBA00033413"/>
    </source>
</evidence>
<keyword evidence="9" id="KW-0289">Folate biosynthesis</keyword>
<dbReference type="Proteomes" id="UP000237310">
    <property type="component" value="Unassembled WGS sequence"/>
</dbReference>
<dbReference type="GO" id="GO:0046654">
    <property type="term" value="P:tetrahydrofolate biosynthetic process"/>
    <property type="evidence" value="ECO:0007669"/>
    <property type="project" value="UniProtKB-UniPathway"/>
</dbReference>
<evidence type="ECO:0000256" key="9">
    <source>
        <dbReference type="ARBA" id="ARBA00022909"/>
    </source>
</evidence>
<reference evidence="15 16" key="1">
    <citation type="submission" date="2018-01" db="EMBL/GenBank/DDBJ databases">
        <authorList>
            <person name="Gaut B.S."/>
            <person name="Morton B.R."/>
            <person name="Clegg M.T."/>
            <person name="Duvall M.R."/>
        </authorList>
    </citation>
    <scope>NUCLEOTIDE SEQUENCE [LARGE SCALE GENOMIC DNA]</scope>
    <source>
        <strain evidence="15 16">HR-AY</strain>
    </source>
</reference>
<dbReference type="SUPFAM" id="SSF55083">
    <property type="entry name" value="6-hydroxymethyl-7,8-dihydropterin pyrophosphokinase, HPPK"/>
    <property type="match status" value="1"/>
</dbReference>
<evidence type="ECO:0000256" key="8">
    <source>
        <dbReference type="ARBA" id="ARBA00022840"/>
    </source>
</evidence>
<dbReference type="InterPro" id="IPR031314">
    <property type="entry name" value="DNK_dom"/>
</dbReference>
<evidence type="ECO:0000256" key="1">
    <source>
        <dbReference type="ARBA" id="ARBA00005051"/>
    </source>
</evidence>
<dbReference type="PANTHER" id="PTHR43071">
    <property type="entry name" value="2-AMINO-4-HYDROXY-6-HYDROXYMETHYLDIHYDROPTERIDINE PYROPHOSPHOKINASE"/>
    <property type="match status" value="1"/>
</dbReference>
<comment type="caution">
    <text evidence="15">The sequence shown here is derived from an EMBL/GenBank/DDBJ whole genome shotgun (WGS) entry which is preliminary data.</text>
</comment>
<evidence type="ECO:0000259" key="13">
    <source>
        <dbReference type="Pfam" id="PF01288"/>
    </source>
</evidence>
<evidence type="ECO:0000259" key="14">
    <source>
        <dbReference type="Pfam" id="PF01712"/>
    </source>
</evidence>
<organism evidence="15 16">
    <name type="scientific">Flavobacterium alvei</name>
    <dbReference type="NCBI Taxonomy" id="2080416"/>
    <lineage>
        <taxon>Bacteria</taxon>
        <taxon>Pseudomonadati</taxon>
        <taxon>Bacteroidota</taxon>
        <taxon>Flavobacteriia</taxon>
        <taxon>Flavobacteriales</taxon>
        <taxon>Flavobacteriaceae</taxon>
        <taxon>Flavobacterium</taxon>
    </lineage>
</organism>
<evidence type="ECO:0000313" key="16">
    <source>
        <dbReference type="Proteomes" id="UP000237310"/>
    </source>
</evidence>
<keyword evidence="5" id="KW-0808">Transferase</keyword>
<keyword evidence="16" id="KW-1185">Reference proteome</keyword>
<accession>A0A2S5AG00</accession>
<dbReference type="Pfam" id="PF01288">
    <property type="entry name" value="HPPK"/>
    <property type="match status" value="1"/>
</dbReference>
<comment type="pathway">
    <text evidence="1">Cofactor biosynthesis; tetrahydrofolate biosynthesis; 2-amino-4-hydroxy-6-hydroxymethyl-7,8-dihydropteridine diphosphate from 7,8-dihydroneopterin triphosphate: step 4/4.</text>
</comment>
<dbReference type="CDD" id="cd00483">
    <property type="entry name" value="HPPK"/>
    <property type="match status" value="1"/>
</dbReference>
<evidence type="ECO:0000256" key="6">
    <source>
        <dbReference type="ARBA" id="ARBA00022741"/>
    </source>
</evidence>
<dbReference type="InterPro" id="IPR027417">
    <property type="entry name" value="P-loop_NTPase"/>
</dbReference>
<dbReference type="NCBIfam" id="TIGR01498">
    <property type="entry name" value="folK"/>
    <property type="match status" value="1"/>
</dbReference>
<dbReference type="AlphaFoldDB" id="A0A2S5AG00"/>
<dbReference type="InterPro" id="IPR000550">
    <property type="entry name" value="Hppk"/>
</dbReference>
<dbReference type="Gene3D" id="3.40.50.300">
    <property type="entry name" value="P-loop containing nucleotide triphosphate hydrolases"/>
    <property type="match status" value="1"/>
</dbReference>
<proteinExistence type="inferred from homology"/>
<dbReference type="GO" id="GO:0046656">
    <property type="term" value="P:folic acid biosynthetic process"/>
    <property type="evidence" value="ECO:0007669"/>
    <property type="project" value="UniProtKB-KW"/>
</dbReference>
<dbReference type="RefSeq" id="WP_103804638.1">
    <property type="nucleotide sequence ID" value="NZ_PQVG01000001.1"/>
</dbReference>
<dbReference type="CDD" id="cd01673">
    <property type="entry name" value="dNK"/>
    <property type="match status" value="1"/>
</dbReference>
<evidence type="ECO:0000256" key="7">
    <source>
        <dbReference type="ARBA" id="ARBA00022777"/>
    </source>
</evidence>
<feature type="domain" description="7,8-dihydro-6-hydroxymethylpterin-pyrophosphokinase" evidence="13">
    <location>
        <begin position="8"/>
        <end position="134"/>
    </location>
</feature>
<evidence type="ECO:0000256" key="5">
    <source>
        <dbReference type="ARBA" id="ARBA00022679"/>
    </source>
</evidence>